<dbReference type="InterPro" id="IPR029063">
    <property type="entry name" value="SAM-dependent_MTases_sf"/>
</dbReference>
<dbReference type="CDD" id="cd02440">
    <property type="entry name" value="AdoMet_MTases"/>
    <property type="match status" value="1"/>
</dbReference>
<reference evidence="2 3" key="2">
    <citation type="submission" date="2018-06" db="EMBL/GenBank/DDBJ databases">
        <title>Metagenomic assembly of (sub)arctic Cyanobacteria and their associated microbiome from non-axenic cultures.</title>
        <authorList>
            <person name="Baurain D."/>
        </authorList>
    </citation>
    <scope>NUCLEOTIDE SEQUENCE [LARGE SCALE GENOMIC DNA]</scope>
    <source>
        <strain evidence="2">ULC129bin1</strain>
    </source>
</reference>
<proteinExistence type="predicted"/>
<comment type="caution">
    <text evidence="2">The sequence shown here is derived from an EMBL/GenBank/DDBJ whole genome shotgun (WGS) entry which is preliminary data.</text>
</comment>
<accession>A0A2W4UQB6</accession>
<sequence length="421" mass="47338">MADPSSIAPINPARNLADAAVSPVAKSDSQTAVSSAVAKLYDTYPFPPEPMLDEAPPGYNWRWHWPSAYSFCTGRRPQTDKVRILDAGCGTGVGTEYLVHLNFEAEVIGIDLSAGAIAVATERCQRSGANRVTFHNLSIYDVEQVPGEFDLINCVGVLHHMPDPIRGIQALAKKLKPGGILHIFVYAELGRFEIQLTQEAIALLQGNQRGDYKDGVQIGRTLFSTLPDQNRLRKREETRWSMENKRDECFADMYVHPQEIDYNVNTLFDLVEASGLDFVGFSNPQYWDLNRLVGAAPDLMARAAKLSDRDRYRLIEVLDPDLTHYEFFVARPPLEKTDWKNDETLMNAIPERHRCIEGWPSKSFFNYDYQVVSLSDEEFAFMQNCEGDRTVSAALEGTGLDLEGVRVLQSKQLIMLTPVEQ</sequence>
<name>A0A2W4UQB6_9CYAN</name>
<feature type="domain" description="Methyltransferase" evidence="1">
    <location>
        <begin position="80"/>
        <end position="184"/>
    </location>
</feature>
<dbReference type="EMBL" id="QBMC01000004">
    <property type="protein sequence ID" value="PZO23063.1"/>
    <property type="molecule type" value="Genomic_DNA"/>
</dbReference>
<dbReference type="PANTHER" id="PTHR43464">
    <property type="entry name" value="METHYLTRANSFERASE"/>
    <property type="match status" value="1"/>
</dbReference>
<dbReference type="InterPro" id="IPR025714">
    <property type="entry name" value="Methyltranfer_dom"/>
</dbReference>
<evidence type="ECO:0000259" key="1">
    <source>
        <dbReference type="Pfam" id="PF13847"/>
    </source>
</evidence>
<dbReference type="AlphaFoldDB" id="A0A2W4UQB6"/>
<gene>
    <name evidence="2" type="ORF">DCF25_01175</name>
</gene>
<keyword evidence="2" id="KW-0489">Methyltransferase</keyword>
<evidence type="ECO:0000313" key="3">
    <source>
        <dbReference type="Proteomes" id="UP000249354"/>
    </source>
</evidence>
<dbReference type="Gene3D" id="3.40.50.150">
    <property type="entry name" value="Vaccinia Virus protein VP39"/>
    <property type="match status" value="1"/>
</dbReference>
<dbReference type="Proteomes" id="UP000249354">
    <property type="component" value="Unassembled WGS sequence"/>
</dbReference>
<dbReference type="Pfam" id="PF13847">
    <property type="entry name" value="Methyltransf_31"/>
    <property type="match status" value="1"/>
</dbReference>
<protein>
    <submittedName>
        <fullName evidence="2">SAM-dependent methyltransferase</fullName>
    </submittedName>
</protein>
<keyword evidence="2" id="KW-0808">Transferase</keyword>
<dbReference type="SUPFAM" id="SSF53335">
    <property type="entry name" value="S-adenosyl-L-methionine-dependent methyltransferases"/>
    <property type="match status" value="1"/>
</dbReference>
<dbReference type="GO" id="GO:0032259">
    <property type="term" value="P:methylation"/>
    <property type="evidence" value="ECO:0007669"/>
    <property type="project" value="UniProtKB-KW"/>
</dbReference>
<reference evidence="3" key="1">
    <citation type="submission" date="2018-04" db="EMBL/GenBank/DDBJ databases">
        <authorList>
            <person name="Cornet L."/>
        </authorList>
    </citation>
    <scope>NUCLEOTIDE SEQUENCE [LARGE SCALE GENOMIC DNA]</scope>
</reference>
<organism evidence="2 3">
    <name type="scientific">Leptolyngbya foveolarum</name>
    <dbReference type="NCBI Taxonomy" id="47253"/>
    <lineage>
        <taxon>Bacteria</taxon>
        <taxon>Bacillati</taxon>
        <taxon>Cyanobacteriota</taxon>
        <taxon>Cyanophyceae</taxon>
        <taxon>Leptolyngbyales</taxon>
        <taxon>Leptolyngbyaceae</taxon>
        <taxon>Leptolyngbya group</taxon>
        <taxon>Leptolyngbya</taxon>
    </lineage>
</organism>
<dbReference type="GO" id="GO:0008168">
    <property type="term" value="F:methyltransferase activity"/>
    <property type="evidence" value="ECO:0007669"/>
    <property type="project" value="UniProtKB-KW"/>
</dbReference>
<dbReference type="PANTHER" id="PTHR43464:SF91">
    <property type="entry name" value="SLL0487 PROTEIN"/>
    <property type="match status" value="1"/>
</dbReference>
<evidence type="ECO:0000313" key="2">
    <source>
        <dbReference type="EMBL" id="PZO23063.1"/>
    </source>
</evidence>